<feature type="transmembrane region" description="Helical" evidence="1">
    <location>
        <begin position="38"/>
        <end position="58"/>
    </location>
</feature>
<organism evidence="3 4">
    <name type="scientific">Chelatococcus reniformis</name>
    <dbReference type="NCBI Taxonomy" id="1494448"/>
    <lineage>
        <taxon>Bacteria</taxon>
        <taxon>Pseudomonadati</taxon>
        <taxon>Pseudomonadota</taxon>
        <taxon>Alphaproteobacteria</taxon>
        <taxon>Hyphomicrobiales</taxon>
        <taxon>Chelatococcaceae</taxon>
        <taxon>Chelatococcus</taxon>
    </lineage>
</organism>
<gene>
    <name evidence="3" type="ORF">GCM10010994_34120</name>
</gene>
<keyword evidence="3" id="KW-0012">Acyltransferase</keyword>
<dbReference type="AlphaFoldDB" id="A0A916UJ75"/>
<dbReference type="Pfam" id="PF01757">
    <property type="entry name" value="Acyl_transf_3"/>
    <property type="match status" value="1"/>
</dbReference>
<dbReference type="PANTHER" id="PTHR23028:SF131">
    <property type="entry name" value="BLR2367 PROTEIN"/>
    <property type="match status" value="1"/>
</dbReference>
<feature type="transmembrane region" description="Helical" evidence="1">
    <location>
        <begin position="115"/>
        <end position="136"/>
    </location>
</feature>
<proteinExistence type="predicted"/>
<feature type="transmembrane region" description="Helical" evidence="1">
    <location>
        <begin position="299"/>
        <end position="318"/>
    </location>
</feature>
<dbReference type="GO" id="GO:0016747">
    <property type="term" value="F:acyltransferase activity, transferring groups other than amino-acyl groups"/>
    <property type="evidence" value="ECO:0007669"/>
    <property type="project" value="InterPro"/>
</dbReference>
<keyword evidence="1" id="KW-1133">Transmembrane helix</keyword>
<reference evidence="3" key="1">
    <citation type="journal article" date="2014" name="Int. J. Syst. Evol. Microbiol.">
        <title>Complete genome sequence of Corynebacterium casei LMG S-19264T (=DSM 44701T), isolated from a smear-ripened cheese.</title>
        <authorList>
            <consortium name="US DOE Joint Genome Institute (JGI-PGF)"/>
            <person name="Walter F."/>
            <person name="Albersmeier A."/>
            <person name="Kalinowski J."/>
            <person name="Ruckert C."/>
        </authorList>
    </citation>
    <scope>NUCLEOTIDE SEQUENCE</scope>
    <source>
        <strain evidence="3">CGMCC 1.12919</strain>
    </source>
</reference>
<keyword evidence="1" id="KW-0812">Transmembrane</keyword>
<feature type="transmembrane region" description="Helical" evidence="1">
    <location>
        <begin position="214"/>
        <end position="235"/>
    </location>
</feature>
<keyword evidence="1" id="KW-0472">Membrane</keyword>
<accession>A0A916UJ75</accession>
<comment type="caution">
    <text evidence="3">The sequence shown here is derived from an EMBL/GenBank/DDBJ whole genome shotgun (WGS) entry which is preliminary data.</text>
</comment>
<name>A0A916UJ75_9HYPH</name>
<dbReference type="GO" id="GO:0016020">
    <property type="term" value="C:membrane"/>
    <property type="evidence" value="ECO:0007669"/>
    <property type="project" value="TreeGrafter"/>
</dbReference>
<dbReference type="EMBL" id="BMGG01000006">
    <property type="protein sequence ID" value="GGC72925.1"/>
    <property type="molecule type" value="Genomic_DNA"/>
</dbReference>
<feature type="domain" description="Acyltransferase 3" evidence="2">
    <location>
        <begin position="40"/>
        <end position="347"/>
    </location>
</feature>
<feature type="transmembrane region" description="Helical" evidence="1">
    <location>
        <begin position="156"/>
        <end position="181"/>
    </location>
</feature>
<reference evidence="3" key="2">
    <citation type="submission" date="2020-09" db="EMBL/GenBank/DDBJ databases">
        <authorList>
            <person name="Sun Q."/>
            <person name="Zhou Y."/>
        </authorList>
    </citation>
    <scope>NUCLEOTIDE SEQUENCE</scope>
    <source>
        <strain evidence="3">CGMCC 1.12919</strain>
    </source>
</reference>
<protein>
    <submittedName>
        <fullName evidence="3">Acyltransferase</fullName>
    </submittedName>
</protein>
<feature type="transmembrane region" description="Helical" evidence="1">
    <location>
        <begin position="188"/>
        <end position="208"/>
    </location>
</feature>
<feature type="transmembrane region" description="Helical" evidence="1">
    <location>
        <begin position="244"/>
        <end position="263"/>
    </location>
</feature>
<feature type="transmembrane region" description="Helical" evidence="1">
    <location>
        <begin position="78"/>
        <end position="95"/>
    </location>
</feature>
<keyword evidence="3" id="KW-0808">Transferase</keyword>
<dbReference type="PANTHER" id="PTHR23028">
    <property type="entry name" value="ACETYLTRANSFERASE"/>
    <property type="match status" value="1"/>
</dbReference>
<sequence length="418" mass="45122">MSSLPTIAQVNCVVVGTTGSAGSDPTPPRAPRSDAPGVLYSLQYVRAFAALSVALYHFKPTFVGYGGPVGLAGLVDAGYAGVDAFFVLSGFLMVWTSRLEEAPAPFILRRLARLYIGYLPIALALLLYKYFTLGIQHQVHQPIEVWSSLLLLNPDAYTAIIFPAWSLYYELLFYIAFAGILIAGRWGFIFAVLLALTAYAVVGWSGVLGPTQSAALLNPINAEFIIGMALGNIALQGRLSRSQAVLAAPLAICLIAFGCISGQTAWRIVWFGVGFFFLYYVLIYLELNGRMWKLALGKHLGDSSYAIYLLHIPVIYVMQTTGSFDRILSVGGWPLLLAIFVATLLVVPSAFHLLVETPLNRGARRLIGQALGQRRASTAPDRPRSEAVQAMVPQAACDGVVTIGKRASTDAQTVLDTA</sequence>
<evidence type="ECO:0000256" key="1">
    <source>
        <dbReference type="SAM" id="Phobius"/>
    </source>
</evidence>
<dbReference type="RefSeq" id="WP_188610390.1">
    <property type="nucleotide sequence ID" value="NZ_BMGG01000006.1"/>
</dbReference>
<feature type="transmembrane region" description="Helical" evidence="1">
    <location>
        <begin position="330"/>
        <end position="355"/>
    </location>
</feature>
<evidence type="ECO:0000313" key="4">
    <source>
        <dbReference type="Proteomes" id="UP000637002"/>
    </source>
</evidence>
<feature type="transmembrane region" description="Helical" evidence="1">
    <location>
        <begin position="269"/>
        <end position="287"/>
    </location>
</feature>
<dbReference type="InterPro" id="IPR002656">
    <property type="entry name" value="Acyl_transf_3_dom"/>
</dbReference>
<dbReference type="Proteomes" id="UP000637002">
    <property type="component" value="Unassembled WGS sequence"/>
</dbReference>
<dbReference type="InterPro" id="IPR050879">
    <property type="entry name" value="Acyltransferase_3"/>
</dbReference>
<evidence type="ECO:0000313" key="3">
    <source>
        <dbReference type="EMBL" id="GGC72925.1"/>
    </source>
</evidence>
<evidence type="ECO:0000259" key="2">
    <source>
        <dbReference type="Pfam" id="PF01757"/>
    </source>
</evidence>
<keyword evidence="4" id="KW-1185">Reference proteome</keyword>
<dbReference type="GO" id="GO:0000271">
    <property type="term" value="P:polysaccharide biosynthetic process"/>
    <property type="evidence" value="ECO:0007669"/>
    <property type="project" value="TreeGrafter"/>
</dbReference>